<reference evidence="3" key="1">
    <citation type="journal article" date="2019" name="Int. J. Syst. Evol. Microbiol.">
        <title>The Global Catalogue of Microorganisms (GCM) 10K type strain sequencing project: providing services to taxonomists for standard genome sequencing and annotation.</title>
        <authorList>
            <consortium name="The Broad Institute Genomics Platform"/>
            <consortium name="The Broad Institute Genome Sequencing Center for Infectious Disease"/>
            <person name="Wu L."/>
            <person name="Ma J."/>
        </authorList>
    </citation>
    <scope>NUCLEOTIDE SEQUENCE [LARGE SCALE GENOMIC DNA]</scope>
    <source>
        <strain evidence="3">JCM 18324</strain>
    </source>
</reference>
<dbReference type="RefSeq" id="WP_345616057.1">
    <property type="nucleotide sequence ID" value="NZ_BAABJV010000023.1"/>
</dbReference>
<accession>A0ABP9BDV0</accession>
<dbReference type="Pfam" id="PF01872">
    <property type="entry name" value="RibD_C"/>
    <property type="match status" value="1"/>
</dbReference>
<keyword evidence="3" id="KW-1185">Reference proteome</keyword>
<name>A0ABP9BDV0_9ACTN</name>
<dbReference type="InterPro" id="IPR024072">
    <property type="entry name" value="DHFR-like_dom_sf"/>
</dbReference>
<dbReference type="Gene3D" id="3.40.430.10">
    <property type="entry name" value="Dihydrofolate Reductase, subunit A"/>
    <property type="match status" value="1"/>
</dbReference>
<dbReference type="Proteomes" id="UP001501147">
    <property type="component" value="Unassembled WGS sequence"/>
</dbReference>
<evidence type="ECO:0000259" key="1">
    <source>
        <dbReference type="Pfam" id="PF01872"/>
    </source>
</evidence>
<dbReference type="EMBL" id="BAABJV010000023">
    <property type="protein sequence ID" value="GAA4794220.1"/>
    <property type="molecule type" value="Genomic_DNA"/>
</dbReference>
<proteinExistence type="predicted"/>
<protein>
    <submittedName>
        <fullName evidence="2">Dihydrofolate reductase family protein</fullName>
    </submittedName>
</protein>
<evidence type="ECO:0000313" key="2">
    <source>
        <dbReference type="EMBL" id="GAA4794220.1"/>
    </source>
</evidence>
<dbReference type="SUPFAM" id="SSF53597">
    <property type="entry name" value="Dihydrofolate reductase-like"/>
    <property type="match status" value="1"/>
</dbReference>
<sequence length="188" mass="20990">MGKIVLMMSVSLDGFMETEDRDIGWGRVDEELHSDLNEVVRGMRGLLSGRVTHELMARYWPTADADPGASPAVAEFAGIWRSLPKTVYSRTLRSAEWNTTVVHEVVPEEVAALRDAAPGDLALGGADLADTFLRHDLVDEFRILVHPVLLGRGRPLFRSPREERRDLELVATRTYGGGVVLLHHARRR</sequence>
<dbReference type="InterPro" id="IPR002734">
    <property type="entry name" value="RibDG_C"/>
</dbReference>
<dbReference type="PANTHER" id="PTHR38011:SF11">
    <property type="entry name" value="2,5-DIAMINO-6-RIBOSYLAMINO-4(3H)-PYRIMIDINONE 5'-PHOSPHATE REDUCTASE"/>
    <property type="match status" value="1"/>
</dbReference>
<organism evidence="2 3">
    <name type="scientific">Streptomyces sanyensis</name>
    <dbReference type="NCBI Taxonomy" id="568869"/>
    <lineage>
        <taxon>Bacteria</taxon>
        <taxon>Bacillati</taxon>
        <taxon>Actinomycetota</taxon>
        <taxon>Actinomycetes</taxon>
        <taxon>Kitasatosporales</taxon>
        <taxon>Streptomycetaceae</taxon>
        <taxon>Streptomyces</taxon>
    </lineage>
</organism>
<gene>
    <name evidence="2" type="ORF">GCM10023329_53500</name>
</gene>
<dbReference type="PANTHER" id="PTHR38011">
    <property type="entry name" value="DIHYDROFOLATE REDUCTASE FAMILY PROTEIN (AFU_ORTHOLOGUE AFUA_8G06820)"/>
    <property type="match status" value="1"/>
</dbReference>
<evidence type="ECO:0000313" key="3">
    <source>
        <dbReference type="Proteomes" id="UP001501147"/>
    </source>
</evidence>
<comment type="caution">
    <text evidence="2">The sequence shown here is derived from an EMBL/GenBank/DDBJ whole genome shotgun (WGS) entry which is preliminary data.</text>
</comment>
<dbReference type="InterPro" id="IPR050765">
    <property type="entry name" value="Riboflavin_Biosynth_HTPR"/>
</dbReference>
<feature type="domain" description="Bacterial bifunctional deaminase-reductase C-terminal" evidence="1">
    <location>
        <begin position="3"/>
        <end position="181"/>
    </location>
</feature>